<dbReference type="CDD" id="cd22212">
    <property type="entry name" value="NDFIP-like"/>
    <property type="match status" value="1"/>
</dbReference>
<feature type="compositionally biased region" description="Pro residues" evidence="5">
    <location>
        <begin position="630"/>
        <end position="639"/>
    </location>
</feature>
<feature type="region of interest" description="Disordered" evidence="5">
    <location>
        <begin position="691"/>
        <end position="734"/>
    </location>
</feature>
<comment type="caution">
    <text evidence="6">The sequence shown here is derived from an EMBL/GenBank/DDBJ whole genome shotgun (WGS) entry which is preliminary data.</text>
</comment>
<dbReference type="GO" id="GO:0006511">
    <property type="term" value="P:ubiquitin-dependent protein catabolic process"/>
    <property type="evidence" value="ECO:0007669"/>
    <property type="project" value="TreeGrafter"/>
</dbReference>
<sequence>MSSQRYQRVNAHDEDDEVDSHSSIPLQTAPTPSSPPPSFRSRSSSFSSRRLLQNDPHRSDADQTLADAFGDASDSEGDDEPDDRQRLMRAHPEQPAGSGGEGAPSSAASNEQPPQRNQSSSTLQRRPTILPSFSTPSSGAGRVISSSNDGVFANLAAKPERGEKNEDLPPSYEEAAADATPPYWETTILAPGISSDEVYVDGLPVGSIFSFVWNAMISMSFQLVGFLLTYLLHTTHAAKNGSRAGLGLTLVQYGFYMKGGSDGGSDGGADYVPPPDPNSHNFDPTSVSDGSGGNGGSGAISDITTSEWISDFLRARRHEQLVLQSPERGLSVPVIAEGERPLSTWQVIISSIYCNPCGSSLIYNLLAVPPQRPNPPGFSAIVLFCPGTALPRPFQASNTAHSVRPVTYLPLRRFIVNQMAMVDGAADAASASSPASAHPNIPQPPVEARSLSSITTIASNPPAYPRNPAQKKLDPLVLYIVRVPGSKDVFLSPLKPPTKSSISAEAINASLYYLHVATPEDELLLQEVEEEREQQAKLRKEQWGDGAPPEFARLNNVRRKPVPGGPLPQTPLQQENYSPYSAAVDSPPPPTPPRSTLRQDFPSSESATAATDISDYLGDSRGDMGETRAPPLPRRPLPFVPTEETPSDPINNSPAKKSNRWSALSGYINNKGLDSWKEKYEALSAGRLSLDNSRPELRPHTSDGAGSSARRASPSRSPGQSPHRRPRDHGQASDRQGFHITLIRRDPTHGSQWNVATISTSKTDSTAVDIEVSTPGYNRFLAQDEPFSLQSLGINLPSDAHLPSSTLKFPTQSHPEISSRDPSLPRKFRRQLCVSRPHHHWDDSRGSLDMPANRASLDTFTGSPTRPHHQAHSKLKSGYYTFTSPWNGICTFSTSVNGRSLKCKHMIPTPSYPGNGTNPSTPSTPAVTVAEIRFNTPFQAGHHHHHHPSSSAHISPFTLSQTSSNTPGHSSSPSQSSHPNGHGQGPPSSKRNSFAHLLNPTTYARPRSHSGTSVSTSSVSCIPGHPHPQRQRQTHTRNPSSSSTSSGAADDPDRLDFSLAREPAGGGLRGKSAKLGKLIVEDEGIKMLDLVVAACMAVWWRGYYH</sequence>
<dbReference type="GO" id="GO:0016020">
    <property type="term" value="C:membrane"/>
    <property type="evidence" value="ECO:0007669"/>
    <property type="project" value="UniProtKB-SubCell"/>
</dbReference>
<dbReference type="PANTHER" id="PTHR13396">
    <property type="entry name" value="NEDD4 FAMILY INTERACTING PROTEIN 1/2"/>
    <property type="match status" value="1"/>
</dbReference>
<protein>
    <recommendedName>
        <fullName evidence="8">Metal homeostatis protein BSD2</fullName>
    </recommendedName>
</protein>
<dbReference type="InterPro" id="IPR019325">
    <property type="entry name" value="NEDD4/Bsd2"/>
</dbReference>
<keyword evidence="3" id="KW-1133">Transmembrane helix</keyword>
<dbReference type="GO" id="GO:0030001">
    <property type="term" value="P:metal ion transport"/>
    <property type="evidence" value="ECO:0007669"/>
    <property type="project" value="InterPro"/>
</dbReference>
<feature type="compositionally biased region" description="Polar residues" evidence="5">
    <location>
        <begin position="594"/>
        <end position="611"/>
    </location>
</feature>
<dbReference type="GO" id="GO:0005794">
    <property type="term" value="C:Golgi apparatus"/>
    <property type="evidence" value="ECO:0007669"/>
    <property type="project" value="TreeGrafter"/>
</dbReference>
<feature type="region of interest" description="Disordered" evidence="5">
    <location>
        <begin position="939"/>
        <end position="1069"/>
    </location>
</feature>
<accession>A0AAN5YPM1</accession>
<feature type="compositionally biased region" description="Basic and acidic residues" evidence="5">
    <location>
        <begin position="83"/>
        <end position="92"/>
    </location>
</feature>
<dbReference type="Pfam" id="PF10176">
    <property type="entry name" value="NEDD4_Bsd2"/>
    <property type="match status" value="1"/>
</dbReference>
<dbReference type="GO" id="GO:0031398">
    <property type="term" value="P:positive regulation of protein ubiquitination"/>
    <property type="evidence" value="ECO:0007669"/>
    <property type="project" value="TreeGrafter"/>
</dbReference>
<keyword evidence="4" id="KW-0472">Membrane</keyword>
<evidence type="ECO:0000313" key="6">
    <source>
        <dbReference type="EMBL" id="KAF4204785.1"/>
    </source>
</evidence>
<feature type="compositionally biased region" description="Polar residues" evidence="5">
    <location>
        <begin position="648"/>
        <end position="659"/>
    </location>
</feature>
<feature type="region of interest" description="Disordered" evidence="5">
    <location>
        <begin position="264"/>
        <end position="296"/>
    </location>
</feature>
<dbReference type="AlphaFoldDB" id="A0AAN5YPM1"/>
<evidence type="ECO:0000256" key="2">
    <source>
        <dbReference type="ARBA" id="ARBA00022692"/>
    </source>
</evidence>
<evidence type="ECO:0008006" key="8">
    <source>
        <dbReference type="Google" id="ProtNLM"/>
    </source>
</evidence>
<feature type="compositionally biased region" description="Low complexity" evidence="5">
    <location>
        <begin position="704"/>
        <end position="721"/>
    </location>
</feature>
<dbReference type="EMBL" id="JAAAPU010000053">
    <property type="protein sequence ID" value="KAF4204785.1"/>
    <property type="molecule type" value="Genomic_DNA"/>
</dbReference>
<feature type="compositionally biased region" description="Polar residues" evidence="5">
    <location>
        <begin position="110"/>
        <end position="146"/>
    </location>
</feature>
<feature type="compositionally biased region" description="Low complexity" evidence="5">
    <location>
        <begin position="949"/>
        <end position="981"/>
    </location>
</feature>
<evidence type="ECO:0000313" key="7">
    <source>
        <dbReference type="Proteomes" id="UP000649114"/>
    </source>
</evidence>
<dbReference type="GO" id="GO:0007034">
    <property type="term" value="P:vacuolar transport"/>
    <property type="evidence" value="ECO:0007669"/>
    <property type="project" value="InterPro"/>
</dbReference>
<feature type="region of interest" description="Disordered" evidence="5">
    <location>
        <begin position="535"/>
        <end position="659"/>
    </location>
</feature>
<reference evidence="6" key="1">
    <citation type="journal article" date="2020" name="bioRxiv">
        <title>Genomic and phenotypic heterogeneity of clinical isolates of the human pathogens Aspergillus fumigatus, Aspergillus lentulus and Aspergillus fumigatiaffinis.</title>
        <authorList>
            <person name="dos Santos R.A.C."/>
            <person name="Steenwyk J.L."/>
            <person name="Rivero-Menendez O."/>
            <person name="Mead M.E."/>
            <person name="Silva L.P."/>
            <person name="Bastos R.W."/>
            <person name="Alastruey-Izquierdo A."/>
            <person name="Goldman G.H."/>
            <person name="Rokas A."/>
        </authorList>
    </citation>
    <scope>NUCLEOTIDE SEQUENCE</scope>
    <source>
        <strain evidence="6">CNM-CM8927</strain>
    </source>
</reference>
<evidence type="ECO:0000256" key="1">
    <source>
        <dbReference type="ARBA" id="ARBA00004141"/>
    </source>
</evidence>
<feature type="region of interest" description="Disordered" evidence="5">
    <location>
        <begin position="1"/>
        <end position="146"/>
    </location>
</feature>
<feature type="compositionally biased region" description="Low complexity" evidence="5">
    <location>
        <begin position="39"/>
        <end position="50"/>
    </location>
</feature>
<feature type="region of interest" description="Disordered" evidence="5">
    <location>
        <begin position="431"/>
        <end position="450"/>
    </location>
</feature>
<dbReference type="PANTHER" id="PTHR13396:SF5">
    <property type="entry name" value="NEDD4 FAMILY INTERACTING PROTEIN"/>
    <property type="match status" value="1"/>
</dbReference>
<name>A0AAN5YPM1_ASPLE</name>
<evidence type="ECO:0000256" key="3">
    <source>
        <dbReference type="ARBA" id="ARBA00022989"/>
    </source>
</evidence>
<evidence type="ECO:0000256" key="4">
    <source>
        <dbReference type="ARBA" id="ARBA00023136"/>
    </source>
</evidence>
<reference evidence="6" key="2">
    <citation type="submission" date="2020-04" db="EMBL/GenBank/DDBJ databases">
        <authorList>
            <person name="Santos R.A.C."/>
            <person name="Steenwyk J.L."/>
            <person name="Rivero-Menendez O."/>
            <person name="Mead M.E."/>
            <person name="Silva L.P."/>
            <person name="Bastos R.W."/>
            <person name="Alastruey-Izquierdo A."/>
            <person name="Goldman G.H."/>
            <person name="Rokas A."/>
        </authorList>
    </citation>
    <scope>NUCLEOTIDE SEQUENCE</scope>
    <source>
        <strain evidence="6">CNM-CM8927</strain>
    </source>
</reference>
<evidence type="ECO:0000256" key="5">
    <source>
        <dbReference type="SAM" id="MobiDB-lite"/>
    </source>
</evidence>
<organism evidence="6 7">
    <name type="scientific">Aspergillus lentulus</name>
    <dbReference type="NCBI Taxonomy" id="293939"/>
    <lineage>
        <taxon>Eukaryota</taxon>
        <taxon>Fungi</taxon>
        <taxon>Dikarya</taxon>
        <taxon>Ascomycota</taxon>
        <taxon>Pezizomycotina</taxon>
        <taxon>Eurotiomycetes</taxon>
        <taxon>Eurotiomycetidae</taxon>
        <taxon>Eurotiales</taxon>
        <taxon>Aspergillaceae</taxon>
        <taxon>Aspergillus</taxon>
        <taxon>Aspergillus subgen. Fumigati</taxon>
    </lineage>
</organism>
<dbReference type="Proteomes" id="UP000649114">
    <property type="component" value="Unassembled WGS sequence"/>
</dbReference>
<keyword evidence="2" id="KW-0812">Transmembrane</keyword>
<dbReference type="GO" id="GO:0005783">
    <property type="term" value="C:endoplasmic reticulum"/>
    <property type="evidence" value="ECO:0007669"/>
    <property type="project" value="TreeGrafter"/>
</dbReference>
<feature type="compositionally biased region" description="Low complexity" evidence="5">
    <location>
        <begin position="1009"/>
        <end position="1020"/>
    </location>
</feature>
<feature type="compositionally biased region" description="Acidic residues" evidence="5">
    <location>
        <begin position="73"/>
        <end position="82"/>
    </location>
</feature>
<proteinExistence type="predicted"/>
<gene>
    <name evidence="6" type="ORF">CNMCM8927_007054</name>
</gene>
<dbReference type="GO" id="GO:0048471">
    <property type="term" value="C:perinuclear region of cytoplasm"/>
    <property type="evidence" value="ECO:0007669"/>
    <property type="project" value="TreeGrafter"/>
</dbReference>
<comment type="subcellular location">
    <subcellularLocation>
        <location evidence="1">Membrane</location>
        <topology evidence="1">Multi-pass membrane protein</topology>
    </subcellularLocation>
</comment>